<dbReference type="Proteomes" id="UP000807025">
    <property type="component" value="Unassembled WGS sequence"/>
</dbReference>
<dbReference type="GO" id="GO:0005737">
    <property type="term" value="C:cytoplasm"/>
    <property type="evidence" value="ECO:0007669"/>
    <property type="project" value="TreeGrafter"/>
</dbReference>
<name>A0A9P5ZI02_PLEER</name>
<accession>A0A9P5ZI02</accession>
<evidence type="ECO:0000256" key="3">
    <source>
        <dbReference type="SAM" id="MobiDB-lite"/>
    </source>
</evidence>
<evidence type="ECO:0000313" key="4">
    <source>
        <dbReference type="EMBL" id="KAF9486990.1"/>
    </source>
</evidence>
<dbReference type="EMBL" id="MU154842">
    <property type="protein sequence ID" value="KAF9486990.1"/>
    <property type="molecule type" value="Genomic_DNA"/>
</dbReference>
<dbReference type="SUPFAM" id="SSF46579">
    <property type="entry name" value="Prefoldin"/>
    <property type="match status" value="1"/>
</dbReference>
<keyword evidence="5" id="KW-1185">Reference proteome</keyword>
<comment type="caution">
    <text evidence="4">The sequence shown here is derived from an EMBL/GenBank/DDBJ whole genome shotgun (WGS) entry which is preliminary data.</text>
</comment>
<feature type="compositionally biased region" description="Acidic residues" evidence="3">
    <location>
        <begin position="34"/>
        <end position="43"/>
    </location>
</feature>
<evidence type="ECO:0000313" key="5">
    <source>
        <dbReference type="Proteomes" id="UP000807025"/>
    </source>
</evidence>
<dbReference type="GO" id="GO:0015631">
    <property type="term" value="F:tubulin binding"/>
    <property type="evidence" value="ECO:0007669"/>
    <property type="project" value="TreeGrafter"/>
</dbReference>
<dbReference type="InterPro" id="IPR004127">
    <property type="entry name" value="Prefoldin_subunit_alpha"/>
</dbReference>
<proteinExistence type="inferred from homology"/>
<keyword evidence="2" id="KW-0143">Chaperone</keyword>
<dbReference type="PANTHER" id="PTHR12409:SF0">
    <property type="entry name" value="PREFOLDIN SUBUNIT 3"/>
    <property type="match status" value="1"/>
</dbReference>
<sequence>RRRGLEDKIPDIRKTLNMVEHLQSRREAKNKTSEEDDLEDNLDGNDARKPLQTTFELNDMLFAEAELEDTDTVFLWLGVSLCALSFDIHSSWLAAMIKPGFNCQEIG</sequence>
<dbReference type="AlphaFoldDB" id="A0A9P5ZI02"/>
<dbReference type="InterPro" id="IPR009053">
    <property type="entry name" value="Prefoldin"/>
</dbReference>
<dbReference type="GO" id="GO:0007017">
    <property type="term" value="P:microtubule-based process"/>
    <property type="evidence" value="ECO:0007669"/>
    <property type="project" value="TreeGrafter"/>
</dbReference>
<reference evidence="4" key="1">
    <citation type="submission" date="2020-11" db="EMBL/GenBank/DDBJ databases">
        <authorList>
            <consortium name="DOE Joint Genome Institute"/>
            <person name="Ahrendt S."/>
            <person name="Riley R."/>
            <person name="Andreopoulos W."/>
            <person name="Labutti K."/>
            <person name="Pangilinan J."/>
            <person name="Ruiz-Duenas F.J."/>
            <person name="Barrasa J.M."/>
            <person name="Sanchez-Garcia M."/>
            <person name="Camarero S."/>
            <person name="Miyauchi S."/>
            <person name="Serrano A."/>
            <person name="Linde D."/>
            <person name="Babiker R."/>
            <person name="Drula E."/>
            <person name="Ayuso-Fernandez I."/>
            <person name="Pacheco R."/>
            <person name="Padilla G."/>
            <person name="Ferreira P."/>
            <person name="Barriuso J."/>
            <person name="Kellner H."/>
            <person name="Castanera R."/>
            <person name="Alfaro M."/>
            <person name="Ramirez L."/>
            <person name="Pisabarro A.G."/>
            <person name="Kuo A."/>
            <person name="Tritt A."/>
            <person name="Lipzen A."/>
            <person name="He G."/>
            <person name="Yan M."/>
            <person name="Ng V."/>
            <person name="Cullen D."/>
            <person name="Martin F."/>
            <person name="Rosso M.-N."/>
            <person name="Henrissat B."/>
            <person name="Hibbett D."/>
            <person name="Martinez A.T."/>
            <person name="Grigoriev I.V."/>
        </authorList>
    </citation>
    <scope>NUCLEOTIDE SEQUENCE</scope>
    <source>
        <strain evidence="4">ATCC 90797</strain>
    </source>
</reference>
<dbReference type="PANTHER" id="PTHR12409">
    <property type="entry name" value="PREFOLDIN SUBUNIT 3"/>
    <property type="match status" value="1"/>
</dbReference>
<dbReference type="OrthoDB" id="6375174at2759"/>
<comment type="similarity">
    <text evidence="1">Belongs to the prefoldin subunit alpha family.</text>
</comment>
<dbReference type="GO" id="GO:0006457">
    <property type="term" value="P:protein folding"/>
    <property type="evidence" value="ECO:0007669"/>
    <property type="project" value="InterPro"/>
</dbReference>
<dbReference type="GO" id="GO:0016272">
    <property type="term" value="C:prefoldin complex"/>
    <property type="evidence" value="ECO:0007669"/>
    <property type="project" value="InterPro"/>
</dbReference>
<dbReference type="Gene3D" id="1.10.287.370">
    <property type="match status" value="1"/>
</dbReference>
<dbReference type="InterPro" id="IPR016655">
    <property type="entry name" value="PFD3"/>
</dbReference>
<feature type="compositionally biased region" description="Basic and acidic residues" evidence="3">
    <location>
        <begin position="23"/>
        <end position="33"/>
    </location>
</feature>
<feature type="non-terminal residue" evidence="4">
    <location>
        <position position="1"/>
    </location>
</feature>
<gene>
    <name evidence="4" type="ORF">BDN71DRAFT_1405354</name>
</gene>
<dbReference type="Pfam" id="PF02996">
    <property type="entry name" value="Prefoldin"/>
    <property type="match status" value="1"/>
</dbReference>
<protein>
    <submittedName>
        <fullName evidence="4">Uncharacterized protein</fullName>
    </submittedName>
</protein>
<evidence type="ECO:0000256" key="1">
    <source>
        <dbReference type="ARBA" id="ARBA00010048"/>
    </source>
</evidence>
<organism evidence="4 5">
    <name type="scientific">Pleurotus eryngii</name>
    <name type="common">Boletus of the steppes</name>
    <dbReference type="NCBI Taxonomy" id="5323"/>
    <lineage>
        <taxon>Eukaryota</taxon>
        <taxon>Fungi</taxon>
        <taxon>Dikarya</taxon>
        <taxon>Basidiomycota</taxon>
        <taxon>Agaricomycotina</taxon>
        <taxon>Agaricomycetes</taxon>
        <taxon>Agaricomycetidae</taxon>
        <taxon>Agaricales</taxon>
        <taxon>Pleurotineae</taxon>
        <taxon>Pleurotaceae</taxon>
        <taxon>Pleurotus</taxon>
    </lineage>
</organism>
<feature type="region of interest" description="Disordered" evidence="3">
    <location>
        <begin position="23"/>
        <end position="49"/>
    </location>
</feature>
<evidence type="ECO:0000256" key="2">
    <source>
        <dbReference type="ARBA" id="ARBA00023186"/>
    </source>
</evidence>
<dbReference type="GO" id="GO:0007021">
    <property type="term" value="P:tubulin complex assembly"/>
    <property type="evidence" value="ECO:0007669"/>
    <property type="project" value="TreeGrafter"/>
</dbReference>